<comment type="caution">
    <text evidence="1">The sequence shown here is derived from an EMBL/GenBank/DDBJ whole genome shotgun (WGS) entry which is preliminary data.</text>
</comment>
<accession>A0A8J6E0F5</accession>
<dbReference type="Proteomes" id="UP000717585">
    <property type="component" value="Unassembled WGS sequence"/>
</dbReference>
<dbReference type="InterPro" id="IPR009091">
    <property type="entry name" value="RCC1/BLIP-II"/>
</dbReference>
<dbReference type="SUPFAM" id="SSF50985">
    <property type="entry name" value="RCC1/BLIP-II"/>
    <property type="match status" value="1"/>
</dbReference>
<protein>
    <submittedName>
        <fullName evidence="1">Uncharacterized protein</fullName>
    </submittedName>
</protein>
<gene>
    <name evidence="1" type="ORF">J8273_0263</name>
</gene>
<dbReference type="Gene3D" id="2.130.10.30">
    <property type="entry name" value="Regulator of chromosome condensation 1/beta-lactamase-inhibitor protein II"/>
    <property type="match status" value="1"/>
</dbReference>
<reference evidence="1" key="1">
    <citation type="submission" date="2021-05" db="EMBL/GenBank/DDBJ databases">
        <title>A free-living protist that lacks canonical eukaryotic 1 DNA replication and segregation systems.</title>
        <authorList>
            <person name="Salas-Leiva D.E."/>
            <person name="Tromer E.C."/>
            <person name="Curtis B.A."/>
            <person name="Jerlstrom-Hultqvist J."/>
            <person name="Kolisko M."/>
            <person name="Yi Z."/>
            <person name="Salas-Leiva J.S."/>
            <person name="Gallot-Lavallee L."/>
            <person name="Kops G.J.P.L."/>
            <person name="Archibald J.M."/>
            <person name="Simpson A.G.B."/>
            <person name="Roger A.J."/>
        </authorList>
    </citation>
    <scope>NUCLEOTIDE SEQUENCE</scope>
    <source>
        <strain evidence="1">BICM</strain>
    </source>
</reference>
<dbReference type="EMBL" id="JAHDYR010000012">
    <property type="protein sequence ID" value="KAG9395049.1"/>
    <property type="molecule type" value="Genomic_DNA"/>
</dbReference>
<dbReference type="AlphaFoldDB" id="A0A8J6E0F5"/>
<name>A0A8J6E0F5_9EUKA</name>
<evidence type="ECO:0000313" key="1">
    <source>
        <dbReference type="EMBL" id="KAG9395049.1"/>
    </source>
</evidence>
<evidence type="ECO:0000313" key="2">
    <source>
        <dbReference type="Proteomes" id="UP000717585"/>
    </source>
</evidence>
<keyword evidence="2" id="KW-1185">Reference proteome</keyword>
<proteinExistence type="predicted"/>
<sequence length="650" mass="69056">MEPTNMAGRRAESNRAILPERSPHWRFDIDIAPLRTAYVRGRAAVRRVNAVGHWGLCRGAAPLGRHWSAACPRPIMRRAAPSPLAWPLRGCQDDLGLDVINGQALMKATLIVAHAMAVELTQEMAGDVPLLLSTAYTAMYGHTIPGTAVDGECSIETLRATIRALLNGSFSRFSAFILPSRRKAVHLLELALTTLHPDGPALSMGIALRSGEDLPMRLYTLLHGTVWAILMQAGADPDLDGRSTVTCAAAQPYAFGKDARAVWFMCKKFFMSHAIVAADGTRQDQLCPAGRTHIRLYNGRVFTRGDPCLLGHRPCAGFGMVRLPPVLALHTSRTAAMAVTPAGLFGFGDDDSNVLGLYDRNLPGVPLDPCATRVTFDEAPALALLEARLPPGRKDAAIWAVAVTRCYSVLVTPVGVVASGSNVDRLGCVADESVSRLARVFRPVPLPQGFLPTVVMTTDMNIVLGSADGQLVAGHNSLGQLGLGHTDALTRLVPAPVPVASVPAAQCRFTIFESAGTLVFAGRAIPSLCPFMDRPPFVVCPDPVPLVLPPVLAVLSTEYAVAFITADGCVLGDTAGTAHSFPWSPDAMAAEKHAGRFTLWFTGGDRTVAMGDNTGGRVRGDLHDAWIAEPVAATPPTGLLWSSPVRVGAG</sequence>
<organism evidence="1 2">
    <name type="scientific">Carpediemonas membranifera</name>
    <dbReference type="NCBI Taxonomy" id="201153"/>
    <lineage>
        <taxon>Eukaryota</taxon>
        <taxon>Metamonada</taxon>
        <taxon>Carpediemonas-like organisms</taxon>
        <taxon>Carpediemonas</taxon>
    </lineage>
</organism>